<accession>A0A0K2TAS4</accession>
<sequence>MALQDNPVHKSTAISILLSYGVVMVVT</sequence>
<reference evidence="1" key="1">
    <citation type="submission" date="2014-05" db="EMBL/GenBank/DDBJ databases">
        <authorList>
            <person name="Chronopoulou M."/>
        </authorList>
    </citation>
    <scope>NUCLEOTIDE SEQUENCE</scope>
    <source>
        <tissue evidence="1">Whole organism</tissue>
    </source>
</reference>
<organism evidence="1">
    <name type="scientific">Lepeophtheirus salmonis</name>
    <name type="common">Salmon louse</name>
    <name type="synonym">Caligus salmonis</name>
    <dbReference type="NCBI Taxonomy" id="72036"/>
    <lineage>
        <taxon>Eukaryota</taxon>
        <taxon>Metazoa</taxon>
        <taxon>Ecdysozoa</taxon>
        <taxon>Arthropoda</taxon>
        <taxon>Crustacea</taxon>
        <taxon>Multicrustacea</taxon>
        <taxon>Hexanauplia</taxon>
        <taxon>Copepoda</taxon>
        <taxon>Siphonostomatoida</taxon>
        <taxon>Caligidae</taxon>
        <taxon>Lepeophtheirus</taxon>
    </lineage>
</organism>
<protein>
    <submittedName>
        <fullName evidence="1">Uncharacterized protein</fullName>
    </submittedName>
</protein>
<dbReference type="EMBL" id="HACA01005306">
    <property type="protein sequence ID" value="CDW22667.1"/>
    <property type="molecule type" value="Transcribed_RNA"/>
</dbReference>
<name>A0A0K2TAS4_LEPSM</name>
<evidence type="ECO:0000313" key="1">
    <source>
        <dbReference type="EMBL" id="CDW22667.1"/>
    </source>
</evidence>
<proteinExistence type="predicted"/>
<dbReference type="AlphaFoldDB" id="A0A0K2TAS4"/>